<evidence type="ECO:0000259" key="5">
    <source>
        <dbReference type="PROSITE" id="PS50893"/>
    </source>
</evidence>
<feature type="domain" description="ABC transporter" evidence="5">
    <location>
        <begin position="317"/>
        <end position="524"/>
    </location>
</feature>
<reference evidence="6 7" key="1">
    <citation type="submission" date="2016-10" db="EMBL/GenBank/DDBJ databases">
        <authorList>
            <person name="de Groot N.N."/>
        </authorList>
    </citation>
    <scope>NUCLEOTIDE SEQUENCE [LARGE SCALE GENOMIC DNA]</scope>
    <source>
        <strain evidence="6 7">CGMCC 4.1877</strain>
    </source>
</reference>
<dbReference type="PROSITE" id="PS50893">
    <property type="entry name" value="ABC_TRANSPORTER_2"/>
    <property type="match status" value="2"/>
</dbReference>
<dbReference type="PANTHER" id="PTHR19211:SF6">
    <property type="entry name" value="BLL7188 PROTEIN"/>
    <property type="match status" value="1"/>
</dbReference>
<organism evidence="6 7">
    <name type="scientific">Pseudonocardia ammonioxydans</name>
    <dbReference type="NCBI Taxonomy" id="260086"/>
    <lineage>
        <taxon>Bacteria</taxon>
        <taxon>Bacillati</taxon>
        <taxon>Actinomycetota</taxon>
        <taxon>Actinomycetes</taxon>
        <taxon>Pseudonocardiales</taxon>
        <taxon>Pseudonocardiaceae</taxon>
        <taxon>Pseudonocardia</taxon>
    </lineage>
</organism>
<keyword evidence="4" id="KW-0175">Coiled coil</keyword>
<dbReference type="InterPro" id="IPR050611">
    <property type="entry name" value="ABCF"/>
</dbReference>
<dbReference type="AlphaFoldDB" id="A0A1I4VMD6"/>
<evidence type="ECO:0000313" key="7">
    <source>
        <dbReference type="Proteomes" id="UP000199614"/>
    </source>
</evidence>
<evidence type="ECO:0000256" key="1">
    <source>
        <dbReference type="ARBA" id="ARBA00022737"/>
    </source>
</evidence>
<evidence type="ECO:0000313" key="6">
    <source>
        <dbReference type="EMBL" id="SFN02249.1"/>
    </source>
</evidence>
<dbReference type="Proteomes" id="UP000199614">
    <property type="component" value="Unassembled WGS sequence"/>
</dbReference>
<protein>
    <submittedName>
        <fullName evidence="6">ATPase components of ABC transporters with duplicated ATPase domains</fullName>
    </submittedName>
</protein>
<evidence type="ECO:0000256" key="3">
    <source>
        <dbReference type="ARBA" id="ARBA00022840"/>
    </source>
</evidence>
<feature type="domain" description="ABC transporter" evidence="5">
    <location>
        <begin position="5"/>
        <end position="236"/>
    </location>
</feature>
<dbReference type="CDD" id="cd03221">
    <property type="entry name" value="ABCF_EF-3"/>
    <property type="match status" value="1"/>
</dbReference>
<evidence type="ECO:0000256" key="4">
    <source>
        <dbReference type="SAM" id="Coils"/>
    </source>
</evidence>
<sequence length="524" mass="56539">MSAAVTVTNLSFTWPDGRPAFRGLDTGFGPGRTGLVGANGSGKSTLLRLVAGELVPDAGTITTTTRPALLRQGVPLRTGDTVADLLGITARRRALAAIERGSAGPADWTALADDWDVEDRARARLDALGLPGDLDRTVDGLSGGEAVRTALAGLLVDPPEITLLDEPTNDLDRVARQQLYDAVEHWPGVLVVAGHDRELLDRLDRTTELRDGRARTVGGPWSELVRVVEAEQAAARRDVRTAGEHLRRQQREWADAQVVLARRQRYAAHDSATKRRPKRIMNALKRRAQVSAGQYRDLHADRLADARDQLATAEERVRDDDRIRVDLPGTEVPAGRDVVRHGTTTVRGPERIAVAGPNGAGKTTLLRAFAGSARVPVGHLPQRRVLPDPDRSVLDTVRDDTVRDAAPGADPQAVRAGLARFLLRGDDADRPVGTLSGGERFRVHLARVLLADPAPQLLLLDEPTNDLDLDSVTALVDALAGFRGALLVVSHDERVLADLGVTRRWQVTGGRTPRIVADELVVPG</sequence>
<keyword evidence="3" id="KW-0067">ATP-binding</keyword>
<dbReference type="InterPro" id="IPR003439">
    <property type="entry name" value="ABC_transporter-like_ATP-bd"/>
</dbReference>
<gene>
    <name evidence="6" type="ORF">SAMN05216207_1006155</name>
</gene>
<dbReference type="SUPFAM" id="SSF52540">
    <property type="entry name" value="P-loop containing nucleoside triphosphate hydrolases"/>
    <property type="match status" value="2"/>
</dbReference>
<dbReference type="GO" id="GO:0005524">
    <property type="term" value="F:ATP binding"/>
    <property type="evidence" value="ECO:0007669"/>
    <property type="project" value="UniProtKB-KW"/>
</dbReference>
<dbReference type="STRING" id="260086.SAMN05216207_1006155"/>
<name>A0A1I4VMD6_PSUAM</name>
<dbReference type="Gene3D" id="3.40.50.300">
    <property type="entry name" value="P-loop containing nucleotide triphosphate hydrolases"/>
    <property type="match status" value="2"/>
</dbReference>
<dbReference type="SMART" id="SM00382">
    <property type="entry name" value="AAA"/>
    <property type="match status" value="2"/>
</dbReference>
<dbReference type="PANTHER" id="PTHR19211">
    <property type="entry name" value="ATP-BINDING TRANSPORT PROTEIN-RELATED"/>
    <property type="match status" value="1"/>
</dbReference>
<keyword evidence="1" id="KW-0677">Repeat</keyword>
<dbReference type="InterPro" id="IPR003593">
    <property type="entry name" value="AAA+_ATPase"/>
</dbReference>
<dbReference type="EMBL" id="FOUY01000006">
    <property type="protein sequence ID" value="SFN02249.1"/>
    <property type="molecule type" value="Genomic_DNA"/>
</dbReference>
<feature type="coiled-coil region" evidence="4">
    <location>
        <begin position="296"/>
        <end position="323"/>
    </location>
</feature>
<keyword evidence="2" id="KW-0547">Nucleotide-binding</keyword>
<dbReference type="GO" id="GO:0016887">
    <property type="term" value="F:ATP hydrolysis activity"/>
    <property type="evidence" value="ECO:0007669"/>
    <property type="project" value="InterPro"/>
</dbReference>
<proteinExistence type="predicted"/>
<dbReference type="FunFam" id="3.40.50.300:FF:001320">
    <property type="entry name" value="Heme ABC transporter ATP-binding protein"/>
    <property type="match status" value="1"/>
</dbReference>
<evidence type="ECO:0000256" key="2">
    <source>
        <dbReference type="ARBA" id="ARBA00022741"/>
    </source>
</evidence>
<dbReference type="RefSeq" id="WP_093339938.1">
    <property type="nucleotide sequence ID" value="NZ_FOUY01000006.1"/>
</dbReference>
<dbReference type="OrthoDB" id="3169603at2"/>
<dbReference type="InterPro" id="IPR027417">
    <property type="entry name" value="P-loop_NTPase"/>
</dbReference>
<accession>A0A1I4VMD6</accession>
<dbReference type="Pfam" id="PF00005">
    <property type="entry name" value="ABC_tran"/>
    <property type="match status" value="2"/>
</dbReference>
<keyword evidence="7" id="KW-1185">Reference proteome</keyword>